<dbReference type="HAMAP" id="MF_00008">
    <property type="entry name" value="Thymidy_synth_bact"/>
    <property type="match status" value="1"/>
</dbReference>
<evidence type="ECO:0000313" key="6">
    <source>
        <dbReference type="EMBL" id="AYP68289.1"/>
    </source>
</evidence>
<sequence length="306" mass="36002">MKNQADIQYKHIIETINRVGVWDKDQDVRTVWADGTPAYTKSWIGQSMVFDNTEVPILTTKYVAWKSAIKELLWIWQMKSNVVQDLRDMGVNIWNEWELQDGTIGKAYGYQLGKRGKNKTRIFPVEKAKLELLDPKYGYQDIHNSVKYIYLDQVDYLIQNLISNPNSRRHTTTLNNPDETGAMSLIACVHGTQWHVKNDYLHLEVRARSNDMPLGNPFNIFQYNVLQRMIAQVTGYKLGNFIFSIGDAHYYERHEEKILEQINREFYDTPTLWINPEVKSFYDFTIDDFKLENYKYGDKISYEIAI</sequence>
<evidence type="ECO:0000256" key="3">
    <source>
        <dbReference type="ARBA" id="ARBA00022603"/>
    </source>
</evidence>
<protein>
    <recommendedName>
        <fullName evidence="2">thymidylate synthase</fullName>
        <ecNumber evidence="2">2.1.1.45</ecNumber>
    </recommendedName>
</protein>
<evidence type="ECO:0000256" key="2">
    <source>
        <dbReference type="ARBA" id="ARBA00011947"/>
    </source>
</evidence>
<dbReference type="GO" id="GO:0004799">
    <property type="term" value="F:thymidylate synthase activity"/>
    <property type="evidence" value="ECO:0007669"/>
    <property type="project" value="UniProtKB-EC"/>
</dbReference>
<dbReference type="NCBIfam" id="TIGR03284">
    <property type="entry name" value="thym_sym"/>
    <property type="match status" value="1"/>
</dbReference>
<dbReference type="RefSeq" id="YP_010681537.1">
    <property type="nucleotide sequence ID" value="NC_071049.1"/>
</dbReference>
<dbReference type="SUPFAM" id="SSF55831">
    <property type="entry name" value="Thymidylate synthase/dCMP hydroxymethylase"/>
    <property type="match status" value="1"/>
</dbReference>
<organism evidence="6 7">
    <name type="scientific">Bacillus phage vB_BcoS-136</name>
    <dbReference type="NCBI Taxonomy" id="2419619"/>
    <lineage>
        <taxon>Viruses</taxon>
        <taxon>Duplodnaviria</taxon>
        <taxon>Heunggongvirae</taxon>
        <taxon>Uroviricota</taxon>
        <taxon>Caudoviricetes</taxon>
        <taxon>Heleneionescovirinae</taxon>
        <taxon>Kenyattavirus</taxon>
        <taxon>Kenyattavirus kv136</taxon>
    </lineage>
</organism>
<reference evidence="6 7" key="1">
    <citation type="submission" date="2018-09" db="EMBL/GenBank/DDBJ databases">
        <title>Comparative Genomic Analysis of Eight Novel Haloalkaliphilic Bacteriophages from Lake Elmenteita, Kenya.</title>
        <authorList>
            <person name="Akhwale J.K."/>
        </authorList>
    </citation>
    <scope>NUCLEOTIDE SEQUENCE [LARGE SCALE GENOMIC DNA]</scope>
</reference>
<evidence type="ECO:0000313" key="7">
    <source>
        <dbReference type="Proteomes" id="UP000274199"/>
    </source>
</evidence>
<dbReference type="EMBL" id="MH884508">
    <property type="protein sequence ID" value="AYP68289.1"/>
    <property type="molecule type" value="Genomic_DNA"/>
</dbReference>
<dbReference type="Gene3D" id="3.30.572.10">
    <property type="entry name" value="Thymidylate synthase/dCMP hydroxymethylase domain"/>
    <property type="match status" value="1"/>
</dbReference>
<dbReference type="PANTHER" id="PTHR11548:SF1">
    <property type="entry name" value="THYMIDYLATE SYNTHASE 1"/>
    <property type="match status" value="1"/>
</dbReference>
<dbReference type="InterPro" id="IPR023451">
    <property type="entry name" value="Thymidate_synth/dCMP_Mease_dom"/>
</dbReference>
<dbReference type="EC" id="2.1.1.45" evidence="2"/>
<dbReference type="GO" id="GO:0032259">
    <property type="term" value="P:methylation"/>
    <property type="evidence" value="ECO:0007669"/>
    <property type="project" value="UniProtKB-KW"/>
</dbReference>
<accession>A0A3G3BVK0</accession>
<evidence type="ECO:0000259" key="5">
    <source>
        <dbReference type="Pfam" id="PF00303"/>
    </source>
</evidence>
<comment type="similarity">
    <text evidence="1">Belongs to the thymidylate synthase family.</text>
</comment>
<dbReference type="GeneID" id="77958128"/>
<feature type="domain" description="Thymidylate synthase/dCMP hydroxymethylase" evidence="5">
    <location>
        <begin position="8"/>
        <end position="306"/>
    </location>
</feature>
<dbReference type="InterPro" id="IPR045097">
    <property type="entry name" value="Thymidate_synth/dCMP_Mease"/>
</dbReference>
<dbReference type="InterPro" id="IPR036926">
    <property type="entry name" value="Thymidate_synth/dCMP_Mease_sf"/>
</dbReference>
<name>A0A3G3BVK0_9CAUD</name>
<keyword evidence="7" id="KW-1185">Reference proteome</keyword>
<dbReference type="Pfam" id="PF00303">
    <property type="entry name" value="Thymidylat_synt"/>
    <property type="match status" value="1"/>
</dbReference>
<dbReference type="PANTHER" id="PTHR11548">
    <property type="entry name" value="THYMIDYLATE SYNTHASE 1"/>
    <property type="match status" value="1"/>
</dbReference>
<keyword evidence="3 6" id="KW-0489">Methyltransferase</keyword>
<evidence type="ECO:0000256" key="1">
    <source>
        <dbReference type="ARBA" id="ARBA00009972"/>
    </source>
</evidence>
<proteinExistence type="inferred from homology"/>
<evidence type="ECO:0000256" key="4">
    <source>
        <dbReference type="ARBA" id="ARBA00022679"/>
    </source>
</evidence>
<dbReference type="GO" id="GO:0006231">
    <property type="term" value="P:dTMP biosynthetic process"/>
    <property type="evidence" value="ECO:0007669"/>
    <property type="project" value="InterPro"/>
</dbReference>
<keyword evidence="4 6" id="KW-0808">Transferase</keyword>
<dbReference type="KEGG" id="vg:77958128"/>
<dbReference type="PRINTS" id="PR00108">
    <property type="entry name" value="THYMDSNTHASE"/>
</dbReference>
<dbReference type="InterPro" id="IPR000398">
    <property type="entry name" value="Thymidylate_synthase"/>
</dbReference>
<gene>
    <name evidence="6" type="primary">thyA1</name>
    <name evidence="6" type="ORF">vBBcoS136_00175</name>
</gene>
<dbReference type="CDD" id="cd00351">
    <property type="entry name" value="TS_Pyrimidine_HMase"/>
    <property type="match status" value="1"/>
</dbReference>
<dbReference type="Proteomes" id="UP000274199">
    <property type="component" value="Segment"/>
</dbReference>